<dbReference type="SUPFAM" id="SSF81901">
    <property type="entry name" value="HCP-like"/>
    <property type="match status" value="1"/>
</dbReference>
<comment type="caution">
    <text evidence="1">The sequence shown here is derived from an EMBL/GenBank/DDBJ whole genome shotgun (WGS) entry which is preliminary data.</text>
</comment>
<keyword evidence="2" id="KW-1185">Reference proteome</keyword>
<evidence type="ECO:0000313" key="1">
    <source>
        <dbReference type="EMBL" id="MBB6562111.1"/>
    </source>
</evidence>
<dbReference type="InterPro" id="IPR006597">
    <property type="entry name" value="Sel1-like"/>
</dbReference>
<protein>
    <submittedName>
        <fullName evidence="1">TPR repeat protein</fullName>
    </submittedName>
</protein>
<dbReference type="SMART" id="SM00671">
    <property type="entry name" value="SEL1"/>
    <property type="match status" value="4"/>
</dbReference>
<dbReference type="Gene3D" id="1.25.40.10">
    <property type="entry name" value="Tetratricopeptide repeat domain"/>
    <property type="match status" value="1"/>
</dbReference>
<organism evidence="1 2">
    <name type="scientific">Acidovorax soli</name>
    <dbReference type="NCBI Taxonomy" id="592050"/>
    <lineage>
        <taxon>Bacteria</taxon>
        <taxon>Pseudomonadati</taxon>
        <taxon>Pseudomonadota</taxon>
        <taxon>Betaproteobacteria</taxon>
        <taxon>Burkholderiales</taxon>
        <taxon>Comamonadaceae</taxon>
        <taxon>Acidovorax</taxon>
    </lineage>
</organism>
<gene>
    <name evidence="1" type="ORF">HNP48_004820</name>
</gene>
<dbReference type="AlphaFoldDB" id="A0A7X0UB88"/>
<dbReference type="PANTHER" id="PTHR11102:SF160">
    <property type="entry name" value="ERAD-ASSOCIATED E3 UBIQUITIN-PROTEIN LIGASE COMPONENT HRD3"/>
    <property type="match status" value="1"/>
</dbReference>
<evidence type="ECO:0000313" key="2">
    <source>
        <dbReference type="Proteomes" id="UP000575083"/>
    </source>
</evidence>
<accession>A0A7X0UB88</accession>
<reference evidence="1 2" key="1">
    <citation type="submission" date="2020-08" db="EMBL/GenBank/DDBJ databases">
        <title>Functional genomics of gut bacteria from endangered species of beetles.</title>
        <authorList>
            <person name="Carlos-Shanley C."/>
        </authorList>
    </citation>
    <scope>NUCLEOTIDE SEQUENCE [LARGE SCALE GENOMIC DNA]</scope>
    <source>
        <strain evidence="1 2">S00198</strain>
    </source>
</reference>
<proteinExistence type="predicted"/>
<dbReference type="EMBL" id="JACHLK010000011">
    <property type="protein sequence ID" value="MBB6562111.1"/>
    <property type="molecule type" value="Genomic_DNA"/>
</dbReference>
<dbReference type="InterPro" id="IPR050767">
    <property type="entry name" value="Sel1_AlgK"/>
</dbReference>
<sequence length="222" mass="23611">MIMVNGELTELQVLGRSLVSIWPEINRDSIGEFEAAAMGGDAYAATLCSIIFRGNGFNQKCDLALKYAKIAAASNFPPGLAELSYCYEYGCGTEVDLGLALDLAVQASQGGYGMAACNLALQYASASPFGFDGAKAMDYAGLAYESGEAYGGYLLGLWYEEGVIIDRSLLLARIWYKKAAVEGSGLACLRLVAAYTQGDLGLPKDKKMASKFSSLMESMNTA</sequence>
<dbReference type="PANTHER" id="PTHR11102">
    <property type="entry name" value="SEL-1-LIKE PROTEIN"/>
    <property type="match status" value="1"/>
</dbReference>
<name>A0A7X0UB88_9BURK</name>
<dbReference type="InterPro" id="IPR011990">
    <property type="entry name" value="TPR-like_helical_dom_sf"/>
</dbReference>
<dbReference type="Proteomes" id="UP000575083">
    <property type="component" value="Unassembled WGS sequence"/>
</dbReference>